<organism evidence="1 2">
    <name type="scientific">Desulfocucumis palustris</name>
    <dbReference type="NCBI Taxonomy" id="1898651"/>
    <lineage>
        <taxon>Bacteria</taxon>
        <taxon>Bacillati</taxon>
        <taxon>Bacillota</taxon>
        <taxon>Clostridia</taxon>
        <taxon>Eubacteriales</taxon>
        <taxon>Desulfocucumaceae</taxon>
        <taxon>Desulfocucumis</taxon>
    </lineage>
</organism>
<dbReference type="GO" id="GO:0046983">
    <property type="term" value="F:protein dimerization activity"/>
    <property type="evidence" value="ECO:0007669"/>
    <property type="project" value="InterPro"/>
</dbReference>
<evidence type="ECO:0000313" key="1">
    <source>
        <dbReference type="EMBL" id="GBF34520.1"/>
    </source>
</evidence>
<reference evidence="2" key="1">
    <citation type="submission" date="2018-02" db="EMBL/GenBank/DDBJ databases">
        <title>Genome sequence of Desulfocucumis palustris strain NAW-5.</title>
        <authorList>
            <person name="Watanabe M."/>
            <person name="Kojima H."/>
            <person name="Fukui M."/>
        </authorList>
    </citation>
    <scope>NUCLEOTIDE SEQUENCE [LARGE SCALE GENOMIC DNA]</scope>
    <source>
        <strain evidence="2">NAW-5</strain>
    </source>
</reference>
<evidence type="ECO:0008006" key="3">
    <source>
        <dbReference type="Google" id="ProtNLM"/>
    </source>
</evidence>
<dbReference type="GO" id="GO:0043937">
    <property type="term" value="P:regulation of sporulation"/>
    <property type="evidence" value="ECO:0007669"/>
    <property type="project" value="InterPro"/>
</dbReference>
<dbReference type="InterPro" id="IPR036638">
    <property type="entry name" value="HLH_DNA-bd_sf"/>
</dbReference>
<dbReference type="InterPro" id="IPR037208">
    <property type="entry name" value="Spo0E-like_sf"/>
</dbReference>
<gene>
    <name evidence="1" type="ORF">DCCM_3638</name>
</gene>
<dbReference type="Proteomes" id="UP000239549">
    <property type="component" value="Unassembled WGS sequence"/>
</dbReference>
<dbReference type="InterPro" id="IPR018540">
    <property type="entry name" value="Spo0E-like"/>
</dbReference>
<name>A0A2L2XED0_9FIRM</name>
<dbReference type="EMBL" id="BFAV01000141">
    <property type="protein sequence ID" value="GBF34520.1"/>
    <property type="molecule type" value="Genomic_DNA"/>
</dbReference>
<sequence length="49" mass="5821">MSSAELFFEIERLRAHMYSLSDFNADYSELLKVSQELDRLIILYYKALS</sequence>
<protein>
    <recommendedName>
        <fullName evidence="3">Spo0E like sporulation regulatory protein</fullName>
    </recommendedName>
</protein>
<dbReference type="OrthoDB" id="2973540at2"/>
<dbReference type="Pfam" id="PF09388">
    <property type="entry name" value="SpoOE-like"/>
    <property type="match status" value="1"/>
</dbReference>
<keyword evidence="2" id="KW-1185">Reference proteome</keyword>
<evidence type="ECO:0000313" key="2">
    <source>
        <dbReference type="Proteomes" id="UP000239549"/>
    </source>
</evidence>
<accession>A0A2L2XED0</accession>
<proteinExistence type="predicted"/>
<dbReference type="AlphaFoldDB" id="A0A2L2XED0"/>
<comment type="caution">
    <text evidence="1">The sequence shown here is derived from an EMBL/GenBank/DDBJ whole genome shotgun (WGS) entry which is preliminary data.</text>
</comment>
<dbReference type="Gene3D" id="4.10.280.10">
    <property type="entry name" value="Helix-loop-helix DNA-binding domain"/>
    <property type="match status" value="1"/>
</dbReference>
<dbReference type="SUPFAM" id="SSF140500">
    <property type="entry name" value="BAS1536-like"/>
    <property type="match status" value="1"/>
</dbReference>
<dbReference type="RefSeq" id="WP_104372756.1">
    <property type="nucleotide sequence ID" value="NZ_BFAV01000141.1"/>
</dbReference>